<dbReference type="HOGENOM" id="CLU_170847_0_0_11"/>
<name>I0V169_9PSEU</name>
<dbReference type="Proteomes" id="UP000004691">
    <property type="component" value="Unassembled WGS sequence"/>
</dbReference>
<dbReference type="GO" id="GO:0009306">
    <property type="term" value="P:protein secretion"/>
    <property type="evidence" value="ECO:0007669"/>
    <property type="project" value="InterPro"/>
</dbReference>
<dbReference type="OrthoDB" id="3688292at2"/>
<protein>
    <recommendedName>
        <fullName evidence="3">Excreted virulence factor EspC, type VII ESX diderm</fullName>
    </recommendedName>
</protein>
<dbReference type="EMBL" id="JH636049">
    <property type="protein sequence ID" value="EID53872.1"/>
    <property type="molecule type" value="Genomic_DNA"/>
</dbReference>
<evidence type="ECO:0000313" key="2">
    <source>
        <dbReference type="Proteomes" id="UP000004691"/>
    </source>
</evidence>
<evidence type="ECO:0008006" key="3">
    <source>
        <dbReference type="Google" id="ProtNLM"/>
    </source>
</evidence>
<dbReference type="STRING" id="882086.SacxiDRAFT_1625"/>
<dbReference type="eggNOG" id="ENOG5030FCV">
    <property type="taxonomic scope" value="Bacteria"/>
</dbReference>
<accession>I0V169</accession>
<gene>
    <name evidence="1" type="ORF">SacxiDRAFT_1625</name>
</gene>
<dbReference type="Pfam" id="PF10824">
    <property type="entry name" value="T7SS_ESX_EspC"/>
    <property type="match status" value="1"/>
</dbReference>
<keyword evidence="2" id="KW-1185">Reference proteome</keyword>
<dbReference type="AlphaFoldDB" id="I0V169"/>
<dbReference type="InterPro" id="IPR022536">
    <property type="entry name" value="EspC"/>
</dbReference>
<reference evidence="1 2" key="1">
    <citation type="submission" date="2012-01" db="EMBL/GenBank/DDBJ databases">
        <title>Improved High-Quality Draft sequence of Saccharomonospora xinjiangensis XJ-54.</title>
        <authorList>
            <consortium name="US DOE Joint Genome Institute"/>
            <person name="Lucas S."/>
            <person name="Han J."/>
            <person name="Lapidus A."/>
            <person name="Cheng J.-F."/>
            <person name="Goodwin L."/>
            <person name="Pitluck S."/>
            <person name="Peters L."/>
            <person name="Mikhailova N."/>
            <person name="Teshima H."/>
            <person name="Detter J.C."/>
            <person name="Han C."/>
            <person name="Tapia R."/>
            <person name="Land M."/>
            <person name="Hauser L."/>
            <person name="Kyrpides N."/>
            <person name="Ivanova N."/>
            <person name="Pagani I."/>
            <person name="Brambilla E.-M."/>
            <person name="Klenk H.-P."/>
            <person name="Woyke T."/>
        </authorList>
    </citation>
    <scope>NUCLEOTIDE SEQUENCE [LARGE SCALE GENOMIC DNA]</scope>
    <source>
        <strain evidence="1 2">XJ-54</strain>
    </source>
</reference>
<evidence type="ECO:0000313" key="1">
    <source>
        <dbReference type="EMBL" id="EID53872.1"/>
    </source>
</evidence>
<organism evidence="1 2">
    <name type="scientific">Saccharomonospora xinjiangensis XJ-54</name>
    <dbReference type="NCBI Taxonomy" id="882086"/>
    <lineage>
        <taxon>Bacteria</taxon>
        <taxon>Bacillati</taxon>
        <taxon>Actinomycetota</taxon>
        <taxon>Actinomycetes</taxon>
        <taxon>Pseudonocardiales</taxon>
        <taxon>Pseudonocardiaceae</taxon>
        <taxon>Saccharomonospora</taxon>
    </lineage>
</organism>
<sequence>MADGFSVQVEALRGYRDALDDFGSQAETFESLVERADVGDESWGLVGLATKSSYTEALGQLNDLLARMRDGLTVLGEKFSTAAELYASNDDNGAIQLGGYEVEIDKVDEARPAGA</sequence>
<dbReference type="RefSeq" id="WP_006238025.1">
    <property type="nucleotide sequence ID" value="NZ_JH636049.1"/>
</dbReference>
<proteinExistence type="predicted"/>